<evidence type="ECO:0008006" key="3">
    <source>
        <dbReference type="Google" id="ProtNLM"/>
    </source>
</evidence>
<dbReference type="EMBL" id="CZDF01000156">
    <property type="protein sequence ID" value="CUR33124.1"/>
    <property type="molecule type" value="Genomic_DNA"/>
</dbReference>
<accession>A0A1J1LMF6</accession>
<sequence>MNLKMNFKQEGNQQNPIFKSLKLFSLVATSFFINFPALAQINLATLMDIIGNKNEVFIEEQVAQVPEQATLGQNIRTEQARAQIDFNTGATGRMAENSKIIVGQCVEVQEGVLIASGPANGCLLEFATGVQGTIYMLNVDRNNNTNSNTGTIRVLEGKIQLLSRNNPNDPNPITIQEGQKVSSLTPGLTLSQVSVQQISKQEYEDIITGPLFQGYKTPLPNQDKLNEVCKRLYGNCRPVGGNGPVRGLW</sequence>
<organism evidence="1 2">
    <name type="scientific">Planktothrix tepida PCC 9214</name>
    <dbReference type="NCBI Taxonomy" id="671072"/>
    <lineage>
        <taxon>Bacteria</taxon>
        <taxon>Bacillati</taxon>
        <taxon>Cyanobacteriota</taxon>
        <taxon>Cyanophyceae</taxon>
        <taxon>Oscillatoriophycideae</taxon>
        <taxon>Oscillatoriales</taxon>
        <taxon>Microcoleaceae</taxon>
        <taxon>Planktothrix</taxon>
    </lineage>
</organism>
<gene>
    <name evidence="1" type="ORF">PL9214500371</name>
</gene>
<dbReference type="Proteomes" id="UP000184315">
    <property type="component" value="Unassembled WGS sequence"/>
</dbReference>
<evidence type="ECO:0000313" key="1">
    <source>
        <dbReference type="EMBL" id="CUR33124.1"/>
    </source>
</evidence>
<proteinExistence type="predicted"/>
<dbReference type="OrthoDB" id="574247at2"/>
<dbReference type="RefSeq" id="WP_139295070.1">
    <property type="nucleotide sequence ID" value="NZ_LN889802.1"/>
</dbReference>
<reference evidence="2" key="1">
    <citation type="submission" date="2015-10" db="EMBL/GenBank/DDBJ databases">
        <authorList>
            <person name="Regsiter A."/>
            <person name="william w."/>
        </authorList>
    </citation>
    <scope>NUCLEOTIDE SEQUENCE [LARGE SCALE GENOMIC DNA]</scope>
</reference>
<dbReference type="AlphaFoldDB" id="A0A1J1LMF6"/>
<name>A0A1J1LMF6_9CYAN</name>
<keyword evidence="2" id="KW-1185">Reference proteome</keyword>
<protein>
    <recommendedName>
        <fullName evidence="3">FecR protein domain-containing protein</fullName>
    </recommendedName>
</protein>
<dbReference type="STRING" id="671072.PL9214500371"/>
<evidence type="ECO:0000313" key="2">
    <source>
        <dbReference type="Proteomes" id="UP000184315"/>
    </source>
</evidence>